<reference evidence="1" key="1">
    <citation type="submission" date="2021-06" db="EMBL/GenBank/DDBJ databases">
        <authorList>
            <person name="Kallberg Y."/>
            <person name="Tangrot J."/>
            <person name="Rosling A."/>
        </authorList>
    </citation>
    <scope>NUCLEOTIDE SEQUENCE</scope>
    <source>
        <strain evidence="1">28 12/20/2015</strain>
    </source>
</reference>
<feature type="non-terminal residue" evidence="1">
    <location>
        <position position="268"/>
    </location>
</feature>
<organism evidence="1 2">
    <name type="scientific">Cetraspora pellucida</name>
    <dbReference type="NCBI Taxonomy" id="1433469"/>
    <lineage>
        <taxon>Eukaryota</taxon>
        <taxon>Fungi</taxon>
        <taxon>Fungi incertae sedis</taxon>
        <taxon>Mucoromycota</taxon>
        <taxon>Glomeromycotina</taxon>
        <taxon>Glomeromycetes</taxon>
        <taxon>Diversisporales</taxon>
        <taxon>Gigasporaceae</taxon>
        <taxon>Cetraspora</taxon>
    </lineage>
</organism>
<sequence>ELVDLVKEIQSAKEGVNDIKQSFSWEIQQKWYWALRFTDLFIQSYKFASLEQFIYKIPCRQDDKFLWGLCERLKRLATDSKLDTDICKGGMEFLNNVCQNKDLWRAHPELNEWIFEHIELKTLPKSAQTSASSFPTTLLGDVLLLDKYVRPNQQNDLKKGRGGLVAQLSGLKDQFLSDLDDEFEESLELFESGVNKFLAFKAKKILETTVNRVVASKCRRVLLILSIAGTARPKNGMFNNDEDFIELYLKEKCKLTSDKINVLRERKF</sequence>
<protein>
    <submittedName>
        <fullName evidence="1">5401_t:CDS:1</fullName>
    </submittedName>
</protein>
<comment type="caution">
    <text evidence="1">The sequence shown here is derived from an EMBL/GenBank/DDBJ whole genome shotgun (WGS) entry which is preliminary data.</text>
</comment>
<keyword evidence="2" id="KW-1185">Reference proteome</keyword>
<evidence type="ECO:0000313" key="1">
    <source>
        <dbReference type="EMBL" id="CAG8776816.1"/>
    </source>
</evidence>
<dbReference type="EMBL" id="CAJVPW010057627">
    <property type="protein sequence ID" value="CAG8776816.1"/>
    <property type="molecule type" value="Genomic_DNA"/>
</dbReference>
<proteinExistence type="predicted"/>
<feature type="non-terminal residue" evidence="1">
    <location>
        <position position="1"/>
    </location>
</feature>
<evidence type="ECO:0000313" key="2">
    <source>
        <dbReference type="Proteomes" id="UP000789366"/>
    </source>
</evidence>
<dbReference type="Proteomes" id="UP000789366">
    <property type="component" value="Unassembled WGS sequence"/>
</dbReference>
<accession>A0ACA9R509</accession>
<gene>
    <name evidence="1" type="ORF">SPELUC_LOCUS16125</name>
</gene>
<name>A0ACA9R509_9GLOM</name>